<keyword evidence="2" id="KW-1185">Reference proteome</keyword>
<dbReference type="Proteomes" id="UP000703269">
    <property type="component" value="Unassembled WGS sequence"/>
</dbReference>
<comment type="caution">
    <text evidence="1">The sequence shown here is derived from an EMBL/GenBank/DDBJ whole genome shotgun (WGS) entry which is preliminary data.</text>
</comment>
<accession>A0A9P3GH29</accession>
<protein>
    <recommendedName>
        <fullName evidence="3">F-box domain-containing protein</fullName>
    </recommendedName>
</protein>
<dbReference type="AlphaFoldDB" id="A0A9P3GH29"/>
<evidence type="ECO:0000313" key="2">
    <source>
        <dbReference type="Proteomes" id="UP000703269"/>
    </source>
</evidence>
<gene>
    <name evidence="1" type="ORF">PsYK624_103370</name>
</gene>
<dbReference type="EMBL" id="BPQB01000038">
    <property type="protein sequence ID" value="GJE94169.1"/>
    <property type="molecule type" value="Genomic_DNA"/>
</dbReference>
<proteinExistence type="predicted"/>
<evidence type="ECO:0008006" key="3">
    <source>
        <dbReference type="Google" id="ProtNLM"/>
    </source>
</evidence>
<dbReference type="OrthoDB" id="2921803at2759"/>
<sequence length="399" mass="44405">MYAVPDTRSLPQELCDLIIDELRRDKTTLRSCTLVSQAWVFSARRYLFANIVRRVHQGVEDFLYFLCSAPLSVVLNLRILTLTGRGHVHLRDLAAVLNRLPSLSHLYLRWITVEKTHGALITTSPPTACRVHTLGLSHILLSTWTLQLILLYIHPSELIMTPTCKRTSSWNADPIPPAPPHEPQLSHDELIALSAGLNIHKADIHDAELVALTMQRFPVPLTFSAVVFYRFKADAVTYAKTILKTCGTKLTSLTLYPSTTGNEAPIGRLLGLDGCPHIEHFALTTLDLYPTIGLVESALAEIFKNSTRTEGIDFQLTCPDISFGAPGGAGALDKVLGKYVPSQIRMVTIRLHQKAPGFGAEDRRQQYPVVIKLPSKDRQDAMRAMMRQVTRSAALRFSI</sequence>
<evidence type="ECO:0000313" key="1">
    <source>
        <dbReference type="EMBL" id="GJE94169.1"/>
    </source>
</evidence>
<name>A0A9P3GH29_9APHY</name>
<organism evidence="1 2">
    <name type="scientific">Phanerochaete sordida</name>
    <dbReference type="NCBI Taxonomy" id="48140"/>
    <lineage>
        <taxon>Eukaryota</taxon>
        <taxon>Fungi</taxon>
        <taxon>Dikarya</taxon>
        <taxon>Basidiomycota</taxon>
        <taxon>Agaricomycotina</taxon>
        <taxon>Agaricomycetes</taxon>
        <taxon>Polyporales</taxon>
        <taxon>Phanerochaetaceae</taxon>
        <taxon>Phanerochaete</taxon>
    </lineage>
</organism>
<reference evidence="1 2" key="1">
    <citation type="submission" date="2021-08" db="EMBL/GenBank/DDBJ databases">
        <title>Draft Genome Sequence of Phanerochaete sordida strain YK-624.</title>
        <authorList>
            <person name="Mori T."/>
            <person name="Dohra H."/>
            <person name="Suzuki T."/>
            <person name="Kawagishi H."/>
            <person name="Hirai H."/>
        </authorList>
    </citation>
    <scope>NUCLEOTIDE SEQUENCE [LARGE SCALE GENOMIC DNA]</scope>
    <source>
        <strain evidence="1 2">YK-624</strain>
    </source>
</reference>